<dbReference type="Proteomes" id="UP000198982">
    <property type="component" value="Unassembled WGS sequence"/>
</dbReference>
<protein>
    <submittedName>
        <fullName evidence="1">Uncharacterized protein</fullName>
    </submittedName>
</protein>
<organism evidence="1 2">
    <name type="scientific">Pseudomonas saponiphila</name>
    <dbReference type="NCBI Taxonomy" id="556534"/>
    <lineage>
        <taxon>Bacteria</taxon>
        <taxon>Pseudomonadati</taxon>
        <taxon>Pseudomonadota</taxon>
        <taxon>Gammaproteobacteria</taxon>
        <taxon>Pseudomonadales</taxon>
        <taxon>Pseudomonadaceae</taxon>
        <taxon>Pseudomonas</taxon>
    </lineage>
</organism>
<proteinExistence type="predicted"/>
<dbReference type="AlphaFoldDB" id="A0A1H4ZTH3"/>
<sequence>MSHVDWLYQERVSLAQALMALYRHLSFDSALTYLSNHKAFA</sequence>
<accession>A0A1H4ZTH3</accession>
<keyword evidence="2" id="KW-1185">Reference proteome</keyword>
<evidence type="ECO:0000313" key="1">
    <source>
        <dbReference type="EMBL" id="SED32650.1"/>
    </source>
</evidence>
<name>A0A1H4ZTH3_9PSED</name>
<evidence type="ECO:0000313" key="2">
    <source>
        <dbReference type="Proteomes" id="UP000198982"/>
    </source>
</evidence>
<dbReference type="EMBL" id="FNTJ01000003">
    <property type="protein sequence ID" value="SED32650.1"/>
    <property type="molecule type" value="Genomic_DNA"/>
</dbReference>
<gene>
    <name evidence="1" type="ORF">SAMN05216178_6794</name>
</gene>
<reference evidence="2" key="1">
    <citation type="submission" date="2016-10" db="EMBL/GenBank/DDBJ databases">
        <authorList>
            <person name="Varghese N."/>
            <person name="Submissions S."/>
        </authorList>
    </citation>
    <scope>NUCLEOTIDE SEQUENCE [LARGE SCALE GENOMIC DNA]</scope>
    <source>
        <strain evidence="2">DSM 9751</strain>
    </source>
</reference>